<feature type="repeat" description="WD" evidence="4">
    <location>
        <begin position="17"/>
        <end position="41"/>
    </location>
</feature>
<dbReference type="EMBL" id="JBGBPQ010000020">
    <property type="protein sequence ID" value="KAL1504019.1"/>
    <property type="molecule type" value="Genomic_DNA"/>
</dbReference>
<comment type="caution">
    <text evidence="5">The sequence shown here is derived from an EMBL/GenBank/DDBJ whole genome shotgun (WGS) entry which is preliminary data.</text>
</comment>
<keyword evidence="1 4" id="KW-0853">WD repeat</keyword>
<dbReference type="Pfam" id="PF00400">
    <property type="entry name" value="WD40"/>
    <property type="match status" value="6"/>
</dbReference>
<dbReference type="GO" id="GO:0016226">
    <property type="term" value="P:iron-sulfur cluster assembly"/>
    <property type="evidence" value="ECO:0007669"/>
    <property type="project" value="UniProtKB-UniRule"/>
</dbReference>
<comment type="similarity">
    <text evidence="3">Belongs to the WD repeat CIA1 family.</text>
</comment>
<accession>A0AB34IQS2</accession>
<evidence type="ECO:0000313" key="6">
    <source>
        <dbReference type="Proteomes" id="UP001515480"/>
    </source>
</evidence>
<keyword evidence="2" id="KW-0677">Repeat</keyword>
<feature type="repeat" description="WD" evidence="4">
    <location>
        <begin position="105"/>
        <end position="146"/>
    </location>
</feature>
<name>A0AB34IQS2_PRYPA</name>
<dbReference type="InterPro" id="IPR036322">
    <property type="entry name" value="WD40_repeat_dom_sf"/>
</dbReference>
<dbReference type="InterPro" id="IPR028608">
    <property type="entry name" value="CIAO1/Cia1"/>
</dbReference>
<dbReference type="CDD" id="cd00200">
    <property type="entry name" value="WD40"/>
    <property type="match status" value="1"/>
</dbReference>
<dbReference type="AlphaFoldDB" id="A0AB34IQS2"/>
<organism evidence="5 6">
    <name type="scientific">Prymnesium parvum</name>
    <name type="common">Toxic golden alga</name>
    <dbReference type="NCBI Taxonomy" id="97485"/>
    <lineage>
        <taxon>Eukaryota</taxon>
        <taxon>Haptista</taxon>
        <taxon>Haptophyta</taxon>
        <taxon>Prymnesiophyceae</taxon>
        <taxon>Prymnesiales</taxon>
        <taxon>Prymnesiaceae</taxon>
        <taxon>Prymnesium</taxon>
    </lineage>
</organism>
<dbReference type="Proteomes" id="UP001515480">
    <property type="component" value="Unassembled WGS sequence"/>
</dbReference>
<dbReference type="InterPro" id="IPR015943">
    <property type="entry name" value="WD40/YVTN_repeat-like_dom_sf"/>
</dbReference>
<dbReference type="PROSITE" id="PS50082">
    <property type="entry name" value="WD_REPEATS_2"/>
    <property type="match status" value="5"/>
</dbReference>
<gene>
    <name evidence="5" type="ORF">AB1Y20_010434</name>
</gene>
<keyword evidence="6" id="KW-1185">Reference proteome</keyword>
<dbReference type="PANTHER" id="PTHR19920:SF0">
    <property type="entry name" value="CYTOSOLIC IRON-SULFUR PROTEIN ASSEMBLY PROTEIN CIAO1-RELATED"/>
    <property type="match status" value="1"/>
</dbReference>
<evidence type="ECO:0000256" key="4">
    <source>
        <dbReference type="PROSITE-ProRule" id="PRU00221"/>
    </source>
</evidence>
<sequence length="349" mass="38031">MRLEEVAALQGHEELRVWHIAWSPSGATLASCGEDKTIRLWGRHGATEQDGGGWCCQAVLEEGHQRTIRCVAWSPDTRFLASCSFDGTASVWECIENEFDCVASLEGHENEVKGVAWAASGSLLATCGRDKAVFIWEAEDENFEVAAVMHSHTQDVKCVAWHPHEDILASSSYDDTIRLYSRAPGDDDWRCTSTLSGHTSTVWCVCFTADGRGILSASDDRSIILWEKQGELYSEAARLSEVHERAIYTLSWTGSTAHGLVAAGSSDDAISITQVALSSTNNPASLRKDGMQPSAHQGDVNCVAWRPLPEDQQDAASMVGRVVASAGDDGMVRLWRCVEGEASDTMHLD</sequence>
<feature type="repeat" description="WD" evidence="4">
    <location>
        <begin position="195"/>
        <end position="227"/>
    </location>
</feature>
<evidence type="ECO:0000256" key="3">
    <source>
        <dbReference type="HAMAP-Rule" id="MF_03037"/>
    </source>
</evidence>
<evidence type="ECO:0000313" key="5">
    <source>
        <dbReference type="EMBL" id="KAL1504019.1"/>
    </source>
</evidence>
<evidence type="ECO:0000256" key="1">
    <source>
        <dbReference type="ARBA" id="ARBA00022574"/>
    </source>
</evidence>
<proteinExistence type="inferred from homology"/>
<dbReference type="SMART" id="SM00320">
    <property type="entry name" value="WD40"/>
    <property type="match status" value="7"/>
</dbReference>
<dbReference type="HAMAP" id="MF_03037">
    <property type="entry name" value="ciao1"/>
    <property type="match status" value="1"/>
</dbReference>
<dbReference type="InterPro" id="IPR001680">
    <property type="entry name" value="WD40_rpt"/>
</dbReference>
<protein>
    <recommendedName>
        <fullName evidence="3">Probable cytosolic iron-sulfur protein assembly protein CIAO1 homolog</fullName>
    </recommendedName>
</protein>
<feature type="repeat" description="WD" evidence="4">
    <location>
        <begin position="61"/>
        <end position="93"/>
    </location>
</feature>
<feature type="repeat" description="WD" evidence="4">
    <location>
        <begin position="149"/>
        <end position="181"/>
    </location>
</feature>
<dbReference type="PROSITE" id="PS50294">
    <property type="entry name" value="WD_REPEATS_REGION"/>
    <property type="match status" value="4"/>
</dbReference>
<reference evidence="5 6" key="1">
    <citation type="journal article" date="2024" name="Science">
        <title>Giant polyketide synthase enzymes in the biosynthesis of giant marine polyether toxins.</title>
        <authorList>
            <person name="Fallon T.R."/>
            <person name="Shende V.V."/>
            <person name="Wierzbicki I.H."/>
            <person name="Pendleton A.L."/>
            <person name="Watervoot N.F."/>
            <person name="Auber R.P."/>
            <person name="Gonzalez D.J."/>
            <person name="Wisecaver J.H."/>
            <person name="Moore B.S."/>
        </authorList>
    </citation>
    <scope>NUCLEOTIDE SEQUENCE [LARGE SCALE GENOMIC DNA]</scope>
    <source>
        <strain evidence="5 6">12B1</strain>
    </source>
</reference>
<dbReference type="Gene3D" id="2.130.10.10">
    <property type="entry name" value="YVTN repeat-like/Quinoprotein amine dehydrogenase"/>
    <property type="match status" value="1"/>
</dbReference>
<dbReference type="GO" id="GO:0097361">
    <property type="term" value="C:cytosolic [4Fe-4S] assembly targeting complex"/>
    <property type="evidence" value="ECO:0007669"/>
    <property type="project" value="InterPro"/>
</dbReference>
<dbReference type="SUPFAM" id="SSF50978">
    <property type="entry name" value="WD40 repeat-like"/>
    <property type="match status" value="1"/>
</dbReference>
<dbReference type="PANTHER" id="PTHR19920">
    <property type="entry name" value="WD40 PROTEIN CIAO1"/>
    <property type="match status" value="1"/>
</dbReference>
<dbReference type="PROSITE" id="PS51257">
    <property type="entry name" value="PROKAR_LIPOPROTEIN"/>
    <property type="match status" value="1"/>
</dbReference>
<evidence type="ECO:0000256" key="2">
    <source>
        <dbReference type="ARBA" id="ARBA00022737"/>
    </source>
</evidence>
<comment type="function">
    <text evidence="3">Essential component of the cytosolic iron-sulfur (Fe/S) protein assembly machinery. Required for the maturation of extramitochondrial Fe/S proteins.</text>
</comment>